<dbReference type="FunFam" id="3.30.200.20:FF:000097">
    <property type="entry name" value="Probable serine/threonine-protein kinase nek1"/>
    <property type="match status" value="1"/>
</dbReference>
<protein>
    <recommendedName>
        <fullName evidence="3">non-specific serine/threonine protein kinase</fullName>
        <ecNumber evidence="3">2.7.11.1</ecNumber>
    </recommendedName>
</protein>
<dbReference type="CDD" id="cd08215">
    <property type="entry name" value="STKc_Nek"/>
    <property type="match status" value="1"/>
</dbReference>
<evidence type="ECO:0000256" key="10">
    <source>
        <dbReference type="ARBA" id="ARBA00022842"/>
    </source>
</evidence>
<dbReference type="InterPro" id="IPR008271">
    <property type="entry name" value="Ser/Thr_kinase_AS"/>
</dbReference>
<sequence length="931" mass="105008">MDLCGLTLSDYQIIRELGSGSYGSAHLAHHVPSDTKHVIKRIKISHMTPKEVQNARQEVQVLSSLSHPYITQFQGSCEEDGYLLIAMDYCAGGDLHSIITKRNGILFPEDRVLDWFVQLCLAIKYIHDHKILHRDIKSQNIFLTDDGKIRLGDFGISKILNSSSELARTCIGTPYYLSPEMCENKPYNNKSDIWALGCVLYEMLTLKHAFEACNMKALILKIIKGIYPPVAPRYSRDIRLLLSQIFQREPQARPSICAVLRKPFILKRVSKFIPGCEEEELRESLIRRKYHVPASARSKVVLNRRPPDITDPAAKYGVSLNRKASHKSPVKSVGRLPKQAVSNGKQGTKITQKNTARLRQDSRKRCPSEDILSSKDVQRPEADISGKRYQKRSKSVPNAFRQINNPKSQHQYNKIMNPSPVKLKLMLDSAGLKRKKKDDTVDEDLMVESRLDEEQSCESPGSPGWLADEFLTKKLKAVYDKRKRVEALMVDEACAAASCNGAVTKCMLPDEGVSVNYISKPSDIASEKNVPEMYEKPKMCKPETIPSGVELPNPKDVKELANQSLKWQDKHCSENDESSDAEETLPTMSPQHLREVMQKKLKNLVEERTKKMSQMVSERRQWAYEMEKLSTSVSQNNDEKVLKSVHVISHATDKEGKTHHKSKKDKKLHKAFKQCSSTVCLGAGQIDKKLDKEPVSVTSNKTPLLAKEDCTMQQVTGYDIISNGTDIQKDFKFSPHGECDLQQIENKSGDMNKEKDTVKDISIQDNTSMDKVSFQEENCKDNLSDGNSESVLAQDSPSTVKAVIPQEPISEDTVKSHHLTPSMRARWGAVHTADLEKSPLETTASEMDTTTSSDCVFVYREAGERKHWKKDCDDIVNLLAEAQIIEDKKVECDMEVENSQVDTEKLAGKESSKKATKTSSDELHFYFKGRS</sequence>
<evidence type="ECO:0000256" key="3">
    <source>
        <dbReference type="ARBA" id="ARBA00012513"/>
    </source>
</evidence>
<evidence type="ECO:0000256" key="13">
    <source>
        <dbReference type="SAM" id="MobiDB-lite"/>
    </source>
</evidence>
<keyword evidence="6" id="KW-0479">Metal-binding</keyword>
<dbReference type="GO" id="GO:0005524">
    <property type="term" value="F:ATP binding"/>
    <property type="evidence" value="ECO:0007669"/>
    <property type="project" value="UniProtKB-KW"/>
</dbReference>
<dbReference type="PANTHER" id="PTHR44899">
    <property type="entry name" value="CAMK FAMILY PROTEIN KINASE"/>
    <property type="match status" value="1"/>
</dbReference>
<evidence type="ECO:0000313" key="16">
    <source>
        <dbReference type="Proteomes" id="UP001487740"/>
    </source>
</evidence>
<keyword evidence="10" id="KW-0460">Magnesium</keyword>
<dbReference type="PANTHER" id="PTHR44899:SF3">
    <property type="entry name" value="SERINE_THREONINE-PROTEIN KINASE NEK1"/>
    <property type="match status" value="1"/>
</dbReference>
<evidence type="ECO:0000256" key="4">
    <source>
        <dbReference type="ARBA" id="ARBA00022527"/>
    </source>
</evidence>
<gene>
    <name evidence="15" type="ORF">O3P69_004044</name>
</gene>
<keyword evidence="9" id="KW-0067">ATP-binding</keyword>
<dbReference type="Gene3D" id="3.30.200.20">
    <property type="entry name" value="Phosphorylase Kinase, domain 1"/>
    <property type="match status" value="1"/>
</dbReference>
<feature type="compositionally biased region" description="Polar residues" evidence="13">
    <location>
        <begin position="340"/>
        <end position="357"/>
    </location>
</feature>
<evidence type="ECO:0000256" key="2">
    <source>
        <dbReference type="ARBA" id="ARBA00010886"/>
    </source>
</evidence>
<dbReference type="Pfam" id="PF00069">
    <property type="entry name" value="Pkinase"/>
    <property type="match status" value="1"/>
</dbReference>
<comment type="cofactor">
    <cofactor evidence="1">
        <name>Mg(2+)</name>
        <dbReference type="ChEBI" id="CHEBI:18420"/>
    </cofactor>
</comment>
<feature type="compositionally biased region" description="Basic and acidic residues" evidence="13">
    <location>
        <begin position="902"/>
        <end position="925"/>
    </location>
</feature>
<dbReference type="GO" id="GO:0046872">
    <property type="term" value="F:metal ion binding"/>
    <property type="evidence" value="ECO:0007669"/>
    <property type="project" value="UniProtKB-KW"/>
</dbReference>
<dbReference type="GO" id="GO:0004674">
    <property type="term" value="F:protein serine/threonine kinase activity"/>
    <property type="evidence" value="ECO:0007669"/>
    <property type="project" value="UniProtKB-KW"/>
</dbReference>
<dbReference type="InterPro" id="IPR000719">
    <property type="entry name" value="Prot_kinase_dom"/>
</dbReference>
<dbReference type="PROSITE" id="PS50011">
    <property type="entry name" value="PROTEIN_KINASE_DOM"/>
    <property type="match status" value="1"/>
</dbReference>
<evidence type="ECO:0000256" key="7">
    <source>
        <dbReference type="ARBA" id="ARBA00022741"/>
    </source>
</evidence>
<evidence type="ECO:0000256" key="1">
    <source>
        <dbReference type="ARBA" id="ARBA00001946"/>
    </source>
</evidence>
<dbReference type="InterPro" id="IPR011009">
    <property type="entry name" value="Kinase-like_dom_sf"/>
</dbReference>
<dbReference type="EC" id="2.7.11.1" evidence="3"/>
<dbReference type="SUPFAM" id="SSF56112">
    <property type="entry name" value="Protein kinase-like (PK-like)"/>
    <property type="match status" value="1"/>
</dbReference>
<feature type="region of interest" description="Disordered" evidence="13">
    <location>
        <begin position="779"/>
        <end position="800"/>
    </location>
</feature>
<keyword evidence="8" id="KW-0418">Kinase</keyword>
<dbReference type="InterPro" id="IPR051131">
    <property type="entry name" value="NEK_Ser/Thr_kinase_NIMA"/>
</dbReference>
<comment type="catalytic activity">
    <reaction evidence="11">
        <text>L-threonyl-[protein] + ATP = O-phospho-L-threonyl-[protein] + ADP + H(+)</text>
        <dbReference type="Rhea" id="RHEA:46608"/>
        <dbReference type="Rhea" id="RHEA-COMP:11060"/>
        <dbReference type="Rhea" id="RHEA-COMP:11605"/>
        <dbReference type="ChEBI" id="CHEBI:15378"/>
        <dbReference type="ChEBI" id="CHEBI:30013"/>
        <dbReference type="ChEBI" id="CHEBI:30616"/>
        <dbReference type="ChEBI" id="CHEBI:61977"/>
        <dbReference type="ChEBI" id="CHEBI:456216"/>
        <dbReference type="EC" id="2.7.11.1"/>
    </reaction>
</comment>
<feature type="region of interest" description="Disordered" evidence="13">
    <location>
        <begin position="896"/>
        <end position="931"/>
    </location>
</feature>
<dbReference type="PROSITE" id="PS00108">
    <property type="entry name" value="PROTEIN_KINASE_ST"/>
    <property type="match status" value="1"/>
</dbReference>
<feature type="domain" description="Protein kinase" evidence="14">
    <location>
        <begin position="11"/>
        <end position="265"/>
    </location>
</feature>
<comment type="catalytic activity">
    <reaction evidence="12">
        <text>L-seryl-[protein] + ATP = O-phospho-L-seryl-[protein] + ADP + H(+)</text>
        <dbReference type="Rhea" id="RHEA:17989"/>
        <dbReference type="Rhea" id="RHEA-COMP:9863"/>
        <dbReference type="Rhea" id="RHEA-COMP:11604"/>
        <dbReference type="ChEBI" id="CHEBI:15378"/>
        <dbReference type="ChEBI" id="CHEBI:29999"/>
        <dbReference type="ChEBI" id="CHEBI:30616"/>
        <dbReference type="ChEBI" id="CHEBI:83421"/>
        <dbReference type="ChEBI" id="CHEBI:456216"/>
        <dbReference type="EC" id="2.7.11.1"/>
    </reaction>
</comment>
<evidence type="ECO:0000259" key="14">
    <source>
        <dbReference type="PROSITE" id="PS50011"/>
    </source>
</evidence>
<dbReference type="Gene3D" id="1.10.510.10">
    <property type="entry name" value="Transferase(Phosphotransferase) domain 1"/>
    <property type="match status" value="1"/>
</dbReference>
<comment type="caution">
    <text evidence="15">The sequence shown here is derived from an EMBL/GenBank/DDBJ whole genome shotgun (WGS) entry which is preliminary data.</text>
</comment>
<dbReference type="SMART" id="SM00220">
    <property type="entry name" value="S_TKc"/>
    <property type="match status" value="1"/>
</dbReference>
<evidence type="ECO:0000256" key="6">
    <source>
        <dbReference type="ARBA" id="ARBA00022723"/>
    </source>
</evidence>
<evidence type="ECO:0000256" key="8">
    <source>
        <dbReference type="ARBA" id="ARBA00022777"/>
    </source>
</evidence>
<evidence type="ECO:0000256" key="11">
    <source>
        <dbReference type="ARBA" id="ARBA00047899"/>
    </source>
</evidence>
<reference evidence="15 16" key="1">
    <citation type="submission" date="2023-03" db="EMBL/GenBank/DDBJ databases">
        <title>High-quality genome of Scylla paramamosain provides insights in environmental adaptation.</title>
        <authorList>
            <person name="Zhang L."/>
        </authorList>
    </citation>
    <scope>NUCLEOTIDE SEQUENCE [LARGE SCALE GENOMIC DNA]</scope>
    <source>
        <strain evidence="15">LZ_2023a</strain>
        <tissue evidence="15">Muscle</tissue>
    </source>
</reference>
<dbReference type="Proteomes" id="UP001487740">
    <property type="component" value="Unassembled WGS sequence"/>
</dbReference>
<dbReference type="AlphaFoldDB" id="A0AAW0UII6"/>
<feature type="compositionally biased region" description="Basic and acidic residues" evidence="13">
    <location>
        <begin position="358"/>
        <end position="383"/>
    </location>
</feature>
<evidence type="ECO:0000256" key="12">
    <source>
        <dbReference type="ARBA" id="ARBA00048679"/>
    </source>
</evidence>
<keyword evidence="5" id="KW-0808">Transferase</keyword>
<keyword evidence="16" id="KW-1185">Reference proteome</keyword>
<accession>A0AAW0UII6</accession>
<dbReference type="EMBL" id="JARAKH010000012">
    <property type="protein sequence ID" value="KAK8398640.1"/>
    <property type="molecule type" value="Genomic_DNA"/>
</dbReference>
<keyword evidence="4" id="KW-0723">Serine/threonine-protein kinase</keyword>
<dbReference type="FunFam" id="1.10.510.10:FF:000172">
    <property type="entry name" value="serine/threonine-protein kinase Nek1 isoform X1"/>
    <property type="match status" value="1"/>
</dbReference>
<evidence type="ECO:0000256" key="5">
    <source>
        <dbReference type="ARBA" id="ARBA00022679"/>
    </source>
</evidence>
<evidence type="ECO:0000313" key="15">
    <source>
        <dbReference type="EMBL" id="KAK8398640.1"/>
    </source>
</evidence>
<feature type="region of interest" description="Disordered" evidence="13">
    <location>
        <begin position="321"/>
        <end position="383"/>
    </location>
</feature>
<comment type="similarity">
    <text evidence="2">Belongs to the protein kinase superfamily. NEK Ser/Thr protein kinase family. NIMA subfamily.</text>
</comment>
<organism evidence="15 16">
    <name type="scientific">Scylla paramamosain</name>
    <name type="common">Mud crab</name>
    <dbReference type="NCBI Taxonomy" id="85552"/>
    <lineage>
        <taxon>Eukaryota</taxon>
        <taxon>Metazoa</taxon>
        <taxon>Ecdysozoa</taxon>
        <taxon>Arthropoda</taxon>
        <taxon>Crustacea</taxon>
        <taxon>Multicrustacea</taxon>
        <taxon>Malacostraca</taxon>
        <taxon>Eumalacostraca</taxon>
        <taxon>Eucarida</taxon>
        <taxon>Decapoda</taxon>
        <taxon>Pleocyemata</taxon>
        <taxon>Brachyura</taxon>
        <taxon>Eubrachyura</taxon>
        <taxon>Portunoidea</taxon>
        <taxon>Portunidae</taxon>
        <taxon>Portuninae</taxon>
        <taxon>Scylla</taxon>
    </lineage>
</organism>
<feature type="compositionally biased region" description="Polar residues" evidence="13">
    <location>
        <begin position="784"/>
        <end position="799"/>
    </location>
</feature>
<keyword evidence="7" id="KW-0547">Nucleotide-binding</keyword>
<evidence type="ECO:0000256" key="9">
    <source>
        <dbReference type="ARBA" id="ARBA00022840"/>
    </source>
</evidence>
<proteinExistence type="inferred from homology"/>
<name>A0AAW0UII6_SCYPA</name>